<dbReference type="Pfam" id="PF12796">
    <property type="entry name" value="Ank_2"/>
    <property type="match status" value="1"/>
</dbReference>
<dbReference type="SUPFAM" id="SSF48403">
    <property type="entry name" value="Ankyrin repeat"/>
    <property type="match status" value="1"/>
</dbReference>
<keyword evidence="2" id="KW-0040">ANK repeat</keyword>
<dbReference type="OrthoDB" id="2096613at2759"/>
<dbReference type="EMBL" id="KQ965760">
    <property type="protein sequence ID" value="KXS15740.1"/>
    <property type="molecule type" value="Genomic_DNA"/>
</dbReference>
<protein>
    <submittedName>
        <fullName evidence="3">Uncharacterized protein</fullName>
    </submittedName>
</protein>
<dbReference type="Gene3D" id="1.25.40.20">
    <property type="entry name" value="Ankyrin repeat-containing domain"/>
    <property type="match status" value="1"/>
</dbReference>
<dbReference type="InterPro" id="IPR050745">
    <property type="entry name" value="Multifunctional_regulatory"/>
</dbReference>
<evidence type="ECO:0000313" key="4">
    <source>
        <dbReference type="Proteomes" id="UP000070544"/>
    </source>
</evidence>
<proteinExistence type="predicted"/>
<organism evidence="3 4">
    <name type="scientific">Gonapodya prolifera (strain JEL478)</name>
    <name type="common">Monoblepharis prolifera</name>
    <dbReference type="NCBI Taxonomy" id="1344416"/>
    <lineage>
        <taxon>Eukaryota</taxon>
        <taxon>Fungi</taxon>
        <taxon>Fungi incertae sedis</taxon>
        <taxon>Chytridiomycota</taxon>
        <taxon>Chytridiomycota incertae sedis</taxon>
        <taxon>Monoblepharidomycetes</taxon>
        <taxon>Monoblepharidales</taxon>
        <taxon>Gonapodyaceae</taxon>
        <taxon>Gonapodya</taxon>
    </lineage>
</organism>
<sequence length="92" mass="10249">MTLYPNAKRTNTPLMIAAVRDITTTRLLLERGAKVDACNARGETALFMAKDREFASALIRHGADVNARDDADKTPLKKHAQSLDFVRFLFGQ</sequence>
<evidence type="ECO:0000313" key="3">
    <source>
        <dbReference type="EMBL" id="KXS15740.1"/>
    </source>
</evidence>
<evidence type="ECO:0000256" key="2">
    <source>
        <dbReference type="ARBA" id="ARBA00023043"/>
    </source>
</evidence>
<dbReference type="SMART" id="SM00248">
    <property type="entry name" value="ANK"/>
    <property type="match status" value="2"/>
</dbReference>
<dbReference type="InterPro" id="IPR002110">
    <property type="entry name" value="Ankyrin_rpt"/>
</dbReference>
<dbReference type="OMA" id="KKGHINT"/>
<name>A0A139AG51_GONPJ</name>
<keyword evidence="4" id="KW-1185">Reference proteome</keyword>
<dbReference type="PANTHER" id="PTHR24189">
    <property type="entry name" value="MYOTROPHIN"/>
    <property type="match status" value="1"/>
</dbReference>
<dbReference type="InterPro" id="IPR036770">
    <property type="entry name" value="Ankyrin_rpt-contain_sf"/>
</dbReference>
<evidence type="ECO:0000256" key="1">
    <source>
        <dbReference type="ARBA" id="ARBA00022737"/>
    </source>
</evidence>
<dbReference type="PANTHER" id="PTHR24189:SF50">
    <property type="entry name" value="ANKYRIN REPEAT AND SOCS BOX PROTEIN 2"/>
    <property type="match status" value="1"/>
</dbReference>
<keyword evidence="1" id="KW-0677">Repeat</keyword>
<dbReference type="Proteomes" id="UP000070544">
    <property type="component" value="Unassembled WGS sequence"/>
</dbReference>
<dbReference type="AlphaFoldDB" id="A0A139AG51"/>
<gene>
    <name evidence="3" type="ORF">M427DRAFT_56570</name>
</gene>
<reference evidence="3 4" key="1">
    <citation type="journal article" date="2015" name="Genome Biol. Evol.">
        <title>Phylogenomic analyses indicate that early fungi evolved digesting cell walls of algal ancestors of land plants.</title>
        <authorList>
            <person name="Chang Y."/>
            <person name="Wang S."/>
            <person name="Sekimoto S."/>
            <person name="Aerts A.L."/>
            <person name="Choi C."/>
            <person name="Clum A."/>
            <person name="LaButti K.M."/>
            <person name="Lindquist E.A."/>
            <person name="Yee Ngan C."/>
            <person name="Ohm R.A."/>
            <person name="Salamov A.A."/>
            <person name="Grigoriev I.V."/>
            <person name="Spatafora J.W."/>
            <person name="Berbee M.L."/>
        </authorList>
    </citation>
    <scope>NUCLEOTIDE SEQUENCE [LARGE SCALE GENOMIC DNA]</scope>
    <source>
        <strain evidence="3 4">JEL478</strain>
    </source>
</reference>
<dbReference type="STRING" id="1344416.A0A139AG51"/>
<accession>A0A139AG51</accession>